<dbReference type="SUPFAM" id="SSF82199">
    <property type="entry name" value="SET domain"/>
    <property type="match status" value="1"/>
</dbReference>
<dbReference type="PROSITE" id="PS50280">
    <property type="entry name" value="SET"/>
    <property type="match status" value="1"/>
</dbReference>
<protein>
    <recommendedName>
        <fullName evidence="1">SET domain-containing protein</fullName>
    </recommendedName>
</protein>
<keyword evidence="3" id="KW-1185">Reference proteome</keyword>
<sequence>MEEQELNLESFLKWATSIGVTDSHLHSSSLGHSLCVSYFPQFGGRGLAAVRDLKKGELILRVPKSALMTRDSVSEKDRNFALALLAHPSLSSTQVLTVCLLAEMNKGRKSAWYPYLVQLPRSYDTLSSFGPFETKALQVDEAIWLAEKAISKADLDWRGAHALLQQLNLKPRFLTFKAWLWSSATISSRTLHVPWDDAGCLCPVGDLFNYAAPGEESEASVDDTVSFQNGDNADDQSLDTEHFSDRLTDGGYEEAFSAYCFYAKKNYRKNEQVLLSYGTYTNLELLEHYGFLLNENPNDKVFLPLRHDINACHSWPTDSLYIQHEGRPSFALLCALRLWATPLNQRKSVTCTAFSGSQISSENEKKVMNWIISNCHAILRNLPSKIEDDRLLLDAIDKVQQVESLEIPNNLPSVAVMEFRKFTESMALQNGESAGMVPGWMKVKRKVDKWKLGIQWRVRYKQTIIDCISFCSQDYSHHFP</sequence>
<proteinExistence type="predicted"/>
<evidence type="ECO:0000313" key="3">
    <source>
        <dbReference type="Proteomes" id="UP001443914"/>
    </source>
</evidence>
<dbReference type="EMBL" id="JBDFQZ010000004">
    <property type="protein sequence ID" value="KAK9735182.1"/>
    <property type="molecule type" value="Genomic_DNA"/>
</dbReference>
<dbReference type="PANTHER" id="PTHR13271">
    <property type="entry name" value="UNCHARACTERIZED PUTATIVE METHYLTRANSFERASE"/>
    <property type="match status" value="1"/>
</dbReference>
<accession>A0AAW1LMV1</accession>
<feature type="domain" description="SET" evidence="1">
    <location>
        <begin position="32"/>
        <end position="278"/>
    </location>
</feature>
<dbReference type="FunFam" id="3.90.1410.10:FF:000012">
    <property type="entry name" value="Protein SET DOMAIN GROUP 40"/>
    <property type="match status" value="1"/>
</dbReference>
<dbReference type="AlphaFoldDB" id="A0AAW1LMV1"/>
<dbReference type="Proteomes" id="UP001443914">
    <property type="component" value="Unassembled WGS sequence"/>
</dbReference>
<comment type="caution">
    <text evidence="2">The sequence shown here is derived from an EMBL/GenBank/DDBJ whole genome shotgun (WGS) entry which is preliminary data.</text>
</comment>
<dbReference type="InterPro" id="IPR001214">
    <property type="entry name" value="SET_dom"/>
</dbReference>
<evidence type="ECO:0000313" key="2">
    <source>
        <dbReference type="EMBL" id="KAK9735182.1"/>
    </source>
</evidence>
<dbReference type="GO" id="GO:0016279">
    <property type="term" value="F:protein-lysine N-methyltransferase activity"/>
    <property type="evidence" value="ECO:0007669"/>
    <property type="project" value="TreeGrafter"/>
</dbReference>
<reference evidence="2" key="1">
    <citation type="submission" date="2024-03" db="EMBL/GenBank/DDBJ databases">
        <title>WGS assembly of Saponaria officinalis var. Norfolk2.</title>
        <authorList>
            <person name="Jenkins J."/>
            <person name="Shu S."/>
            <person name="Grimwood J."/>
            <person name="Barry K."/>
            <person name="Goodstein D."/>
            <person name="Schmutz J."/>
            <person name="Leebens-Mack J."/>
            <person name="Osbourn A."/>
        </authorList>
    </citation>
    <scope>NUCLEOTIDE SEQUENCE [LARGE SCALE GENOMIC DNA]</scope>
    <source>
        <strain evidence="2">JIC</strain>
    </source>
</reference>
<dbReference type="Pfam" id="PF00856">
    <property type="entry name" value="SET"/>
    <property type="match status" value="1"/>
</dbReference>
<dbReference type="PANTHER" id="PTHR13271:SF91">
    <property type="entry name" value="PROTEIN SET DOMAIN GROUP 40"/>
    <property type="match status" value="1"/>
</dbReference>
<evidence type="ECO:0000259" key="1">
    <source>
        <dbReference type="PROSITE" id="PS50280"/>
    </source>
</evidence>
<dbReference type="Pfam" id="PF09273">
    <property type="entry name" value="Rubis-subs-bind"/>
    <property type="match status" value="1"/>
</dbReference>
<dbReference type="Gene3D" id="3.90.1410.10">
    <property type="entry name" value="set domain protein methyltransferase, domain 1"/>
    <property type="match status" value="1"/>
</dbReference>
<dbReference type="InterPro" id="IPR046341">
    <property type="entry name" value="SET_dom_sf"/>
</dbReference>
<gene>
    <name evidence="2" type="ORF">RND81_04G188800</name>
</gene>
<dbReference type="InterPro" id="IPR015353">
    <property type="entry name" value="Rubisco_LSMT_subst-bd"/>
</dbReference>
<organism evidence="2 3">
    <name type="scientific">Saponaria officinalis</name>
    <name type="common">Common soapwort</name>
    <name type="synonym">Lychnis saponaria</name>
    <dbReference type="NCBI Taxonomy" id="3572"/>
    <lineage>
        <taxon>Eukaryota</taxon>
        <taxon>Viridiplantae</taxon>
        <taxon>Streptophyta</taxon>
        <taxon>Embryophyta</taxon>
        <taxon>Tracheophyta</taxon>
        <taxon>Spermatophyta</taxon>
        <taxon>Magnoliopsida</taxon>
        <taxon>eudicotyledons</taxon>
        <taxon>Gunneridae</taxon>
        <taxon>Pentapetalae</taxon>
        <taxon>Caryophyllales</taxon>
        <taxon>Caryophyllaceae</taxon>
        <taxon>Caryophylleae</taxon>
        <taxon>Saponaria</taxon>
    </lineage>
</organism>
<name>A0AAW1LMV1_SAPOF</name>
<dbReference type="InterPro" id="IPR050600">
    <property type="entry name" value="SETD3_SETD6_MTase"/>
</dbReference>
<dbReference type="CDD" id="cd10527">
    <property type="entry name" value="SET_LSMT"/>
    <property type="match status" value="1"/>
</dbReference>